<evidence type="ECO:0008006" key="4">
    <source>
        <dbReference type="Google" id="ProtNLM"/>
    </source>
</evidence>
<keyword evidence="3" id="KW-1185">Reference proteome</keyword>
<sequence length="161" mass="17386">MTTARSKAGGPLGLTSSKAGLKKAGGKRGLKIDQAVQAIASSHEPPAPPRTYTDAELKLAEGRAALDADDSKYDALWADACRTMGGEPIHAEATSRIEHILRVFDLNPAYGPCMGLTRLERWHRAQEIGENPPEPVRDILETREGVLDLRFSILDQTASLA</sequence>
<dbReference type="InterPro" id="IPR007218">
    <property type="entry name" value="DNA_pol_delta_4"/>
</dbReference>
<proteinExistence type="predicted"/>
<accession>A0AAF0E4F7</accession>
<evidence type="ECO:0000313" key="2">
    <source>
        <dbReference type="EMBL" id="WFD18725.1"/>
    </source>
</evidence>
<dbReference type="PANTHER" id="PTHR14303">
    <property type="entry name" value="DNA POLYMERASE DELTA SUBUNIT 4"/>
    <property type="match status" value="1"/>
</dbReference>
<organism evidence="2 3">
    <name type="scientific">Malassezia caprae</name>
    <dbReference type="NCBI Taxonomy" id="1381934"/>
    <lineage>
        <taxon>Eukaryota</taxon>
        <taxon>Fungi</taxon>
        <taxon>Dikarya</taxon>
        <taxon>Basidiomycota</taxon>
        <taxon>Ustilaginomycotina</taxon>
        <taxon>Malasseziomycetes</taxon>
        <taxon>Malasseziales</taxon>
        <taxon>Malasseziaceae</taxon>
        <taxon>Malassezia</taxon>
    </lineage>
</organism>
<name>A0AAF0E4F7_9BASI</name>
<evidence type="ECO:0000256" key="1">
    <source>
        <dbReference type="SAM" id="MobiDB-lite"/>
    </source>
</evidence>
<dbReference type="GO" id="GO:0000731">
    <property type="term" value="P:DNA synthesis involved in DNA repair"/>
    <property type="evidence" value="ECO:0007669"/>
    <property type="project" value="InterPro"/>
</dbReference>
<protein>
    <recommendedName>
        <fullName evidence="4">DNA polymerase delta subunit 4</fullName>
    </recommendedName>
</protein>
<dbReference type="PANTHER" id="PTHR14303:SF0">
    <property type="entry name" value="DNA POLYMERASE DELTA SUBUNIT 4"/>
    <property type="match status" value="1"/>
</dbReference>
<gene>
    <name evidence="2" type="ORF">MCAP1_000934</name>
</gene>
<reference evidence="2" key="1">
    <citation type="submission" date="2023-03" db="EMBL/GenBank/DDBJ databases">
        <title>Mating type loci evolution in Malassezia.</title>
        <authorList>
            <person name="Coelho M.A."/>
        </authorList>
    </citation>
    <scope>NUCLEOTIDE SEQUENCE</scope>
    <source>
        <strain evidence="2">CBS 10434</strain>
    </source>
</reference>
<dbReference type="GO" id="GO:0003887">
    <property type="term" value="F:DNA-directed DNA polymerase activity"/>
    <property type="evidence" value="ECO:0007669"/>
    <property type="project" value="TreeGrafter"/>
</dbReference>
<dbReference type="Proteomes" id="UP001220961">
    <property type="component" value="Chromosome 2"/>
</dbReference>
<dbReference type="Pfam" id="PF04081">
    <property type="entry name" value="DNA_pol_delta_4"/>
    <property type="match status" value="1"/>
</dbReference>
<dbReference type="EMBL" id="CP119909">
    <property type="protein sequence ID" value="WFD18725.1"/>
    <property type="molecule type" value="Genomic_DNA"/>
</dbReference>
<feature type="region of interest" description="Disordered" evidence="1">
    <location>
        <begin position="1"/>
        <end position="28"/>
    </location>
</feature>
<dbReference type="GO" id="GO:0043625">
    <property type="term" value="C:delta DNA polymerase complex"/>
    <property type="evidence" value="ECO:0007669"/>
    <property type="project" value="TreeGrafter"/>
</dbReference>
<dbReference type="GO" id="GO:0006261">
    <property type="term" value="P:DNA-templated DNA replication"/>
    <property type="evidence" value="ECO:0007669"/>
    <property type="project" value="TreeGrafter"/>
</dbReference>
<dbReference type="AlphaFoldDB" id="A0AAF0E4F7"/>
<evidence type="ECO:0000313" key="3">
    <source>
        <dbReference type="Proteomes" id="UP001220961"/>
    </source>
</evidence>